<accession>I0JJM8</accession>
<sequence>MLSKNKTTLKKESDLVFGVTVFLTALFSVYFYQVAWGWPIVDSYPQIERMLDSSYLTNDFHTNTFGDFSARLYIAYFFIFGSEFFQTHYTIFIGYANLLRIFLLTTAVFIFLNTVSKNKYVALIGTFLGAVSFYSVPRMIAWFFSTPVISAAEISLIIIIFSTALIYQNKLSIGFLLLGLSMVIHPVVTIHGAGFAAILYFTKYGLGAYKKLFKVPVLLAFSFMAGTFLLNYIPYKNSLKGSTLLSSSEFTHIIGEVRHPHHYIPSMFGLEIWGLFLFYAATFIYMSFKLKKQLAKSINTFIKYYLIYLSLVLVVGYIFVEVWPIKEVVTIIPYRSLVFFGLVYLLLFSQYVFYKFKNKDYISFLFLHLPFIPILAQDILVSSICMIVAFSYAILTDFLASRNIKLSIKIDQYFFNRVNLNYFYLFIITFALASAYFGLGRGIAFNIPNINAKENEVYKWLNENTPEESVVLAELDVDYLVNQKIRLISDRAVPISKDFPFNEKYYSDWNERYIDIYGGKYDNLNYINNMSEAELNDISKEYGVDYYLRTKKLKQSENVSLEKIIRMNEENVYIYMKN</sequence>
<dbReference type="AlphaFoldDB" id="I0JJM8"/>
<gene>
    <name evidence="3" type="ordered locus">HBHAL_1985</name>
</gene>
<feature type="transmembrane region" description="Helical" evidence="1">
    <location>
        <begin position="173"/>
        <end position="201"/>
    </location>
</feature>
<reference evidence="3 4" key="1">
    <citation type="journal article" date="2013" name="Environ. Microbiol.">
        <title>Chloride and organic osmolytes: a hybrid strategy to cope with elevated salinities by the moderately halophilic, chloride-dependent bacterium Halobacillus halophilus.</title>
        <authorList>
            <person name="Saum S.H."/>
            <person name="Pfeiffer F."/>
            <person name="Palm P."/>
            <person name="Rampp M."/>
            <person name="Schuster S.C."/>
            <person name="Muller V."/>
            <person name="Oesterhelt D."/>
        </authorList>
    </citation>
    <scope>NUCLEOTIDE SEQUENCE [LARGE SCALE GENOMIC DNA]</scope>
    <source>
        <strain evidence="4">ATCC 35676 / DSM 2266 / JCM 20832 / KCTC 3685 / LMG 17431 / NBRC 102448 / NCIMB 2269</strain>
    </source>
</reference>
<keyword evidence="1" id="KW-0812">Transmembrane</keyword>
<keyword evidence="4" id="KW-1185">Reference proteome</keyword>
<dbReference type="EMBL" id="HE717023">
    <property type="protein sequence ID" value="CCG44346.1"/>
    <property type="molecule type" value="Genomic_DNA"/>
</dbReference>
<dbReference type="PATRIC" id="fig|866895.3.peg.992"/>
<organism evidence="3 4">
    <name type="scientific">Halobacillus halophilus (strain ATCC 35676 / DSM 2266 / JCM 20832 / KCTC 3685 / LMG 17431 / NBRC 102448 / NCIMB 2269)</name>
    <name type="common">Sporosarcina halophila</name>
    <dbReference type="NCBI Taxonomy" id="866895"/>
    <lineage>
        <taxon>Bacteria</taxon>
        <taxon>Bacillati</taxon>
        <taxon>Bacillota</taxon>
        <taxon>Bacilli</taxon>
        <taxon>Bacillales</taxon>
        <taxon>Bacillaceae</taxon>
        <taxon>Halobacillus</taxon>
    </lineage>
</organism>
<keyword evidence="1" id="KW-1133">Transmembrane helix</keyword>
<feature type="transmembrane region" description="Helical" evidence="1">
    <location>
        <begin position="92"/>
        <end position="112"/>
    </location>
</feature>
<dbReference type="Pfam" id="PF20604">
    <property type="entry name" value="DUF6798"/>
    <property type="match status" value="1"/>
</dbReference>
<name>I0JJM8_HALH3</name>
<proteinExistence type="predicted"/>
<dbReference type="KEGG" id="hhd:HBHAL_1985"/>
<keyword evidence="1" id="KW-0472">Membrane</keyword>
<feature type="transmembrane region" description="Helical" evidence="1">
    <location>
        <begin position="213"/>
        <end position="233"/>
    </location>
</feature>
<feature type="transmembrane region" description="Helical" evidence="1">
    <location>
        <begin position="15"/>
        <end position="35"/>
    </location>
</feature>
<feature type="transmembrane region" description="Helical" evidence="1">
    <location>
        <begin position="118"/>
        <end position="136"/>
    </location>
</feature>
<feature type="transmembrane region" description="Helical" evidence="1">
    <location>
        <begin position="422"/>
        <end position="439"/>
    </location>
</feature>
<feature type="transmembrane region" description="Helical" evidence="1">
    <location>
        <begin position="302"/>
        <end position="320"/>
    </location>
</feature>
<dbReference type="eggNOG" id="COG1287">
    <property type="taxonomic scope" value="Bacteria"/>
</dbReference>
<evidence type="ECO:0000313" key="4">
    <source>
        <dbReference type="Proteomes" id="UP000007397"/>
    </source>
</evidence>
<dbReference type="InterPro" id="IPR046477">
    <property type="entry name" value="DUF6798"/>
</dbReference>
<feature type="transmembrane region" description="Helical" evidence="1">
    <location>
        <begin position="148"/>
        <end position="167"/>
    </location>
</feature>
<evidence type="ECO:0000256" key="1">
    <source>
        <dbReference type="SAM" id="Phobius"/>
    </source>
</evidence>
<dbReference type="HOGENOM" id="CLU_447486_0_0_9"/>
<dbReference type="Proteomes" id="UP000007397">
    <property type="component" value="Chromosome"/>
</dbReference>
<feature type="transmembrane region" description="Helical" evidence="1">
    <location>
        <begin position="272"/>
        <end position="290"/>
    </location>
</feature>
<feature type="transmembrane region" description="Helical" evidence="1">
    <location>
        <begin position="365"/>
        <end position="395"/>
    </location>
</feature>
<evidence type="ECO:0000313" key="3">
    <source>
        <dbReference type="EMBL" id="CCG44346.1"/>
    </source>
</evidence>
<dbReference type="STRING" id="866895.HBHAL_1985"/>
<protein>
    <recommendedName>
        <fullName evidence="2">DUF6798 domain-containing protein</fullName>
    </recommendedName>
</protein>
<evidence type="ECO:0000259" key="2">
    <source>
        <dbReference type="Pfam" id="PF20604"/>
    </source>
</evidence>
<feature type="transmembrane region" description="Helical" evidence="1">
    <location>
        <begin position="332"/>
        <end position="353"/>
    </location>
</feature>
<feature type="domain" description="DUF6798" evidence="2">
    <location>
        <begin position="454"/>
        <end position="516"/>
    </location>
</feature>